<dbReference type="InterPro" id="IPR029063">
    <property type="entry name" value="SAM-dependent_MTases_sf"/>
</dbReference>
<dbReference type="InterPro" id="IPR050390">
    <property type="entry name" value="C5-Methyltransferase"/>
</dbReference>
<comment type="caution">
    <text evidence="1">The sequence shown here is derived from an EMBL/GenBank/DDBJ whole genome shotgun (WGS) entry which is preliminary data.</text>
</comment>
<dbReference type="PANTHER" id="PTHR10629">
    <property type="entry name" value="CYTOSINE-SPECIFIC METHYLTRANSFERASE"/>
    <property type="match status" value="1"/>
</dbReference>
<dbReference type="Proteomes" id="UP000604825">
    <property type="component" value="Unassembled WGS sequence"/>
</dbReference>
<keyword evidence="2" id="KW-1185">Reference proteome</keyword>
<dbReference type="OrthoDB" id="5376140at2759"/>
<protein>
    <submittedName>
        <fullName evidence="1">Uncharacterized protein</fullName>
    </submittedName>
</protein>
<dbReference type="Gene3D" id="3.90.120.10">
    <property type="entry name" value="DNA Methylase, subunit A, domain 2"/>
    <property type="match status" value="1"/>
</dbReference>
<gene>
    <name evidence="1" type="ORF">NCGR_LOCUS6419</name>
</gene>
<accession>A0A811MN60</accession>
<dbReference type="GO" id="GO:0003677">
    <property type="term" value="F:DNA binding"/>
    <property type="evidence" value="ECO:0007669"/>
    <property type="project" value="TreeGrafter"/>
</dbReference>
<dbReference type="GO" id="GO:0044027">
    <property type="term" value="P:negative regulation of gene expression via chromosomal CpG island methylation"/>
    <property type="evidence" value="ECO:0007669"/>
    <property type="project" value="TreeGrafter"/>
</dbReference>
<proteinExistence type="predicted"/>
<dbReference type="GO" id="GO:0005634">
    <property type="term" value="C:nucleus"/>
    <property type="evidence" value="ECO:0007669"/>
    <property type="project" value="TreeGrafter"/>
</dbReference>
<dbReference type="EMBL" id="CAJGYO010000002">
    <property type="protein sequence ID" value="CAD6210313.1"/>
    <property type="molecule type" value="Genomic_DNA"/>
</dbReference>
<organism evidence="1 2">
    <name type="scientific">Miscanthus lutarioriparius</name>
    <dbReference type="NCBI Taxonomy" id="422564"/>
    <lineage>
        <taxon>Eukaryota</taxon>
        <taxon>Viridiplantae</taxon>
        <taxon>Streptophyta</taxon>
        <taxon>Embryophyta</taxon>
        <taxon>Tracheophyta</taxon>
        <taxon>Spermatophyta</taxon>
        <taxon>Magnoliopsida</taxon>
        <taxon>Liliopsida</taxon>
        <taxon>Poales</taxon>
        <taxon>Poaceae</taxon>
        <taxon>PACMAD clade</taxon>
        <taxon>Panicoideae</taxon>
        <taxon>Andropogonodae</taxon>
        <taxon>Andropogoneae</taxon>
        <taxon>Saccharinae</taxon>
        <taxon>Miscanthus</taxon>
    </lineage>
</organism>
<evidence type="ECO:0000313" key="1">
    <source>
        <dbReference type="EMBL" id="CAD6210313.1"/>
    </source>
</evidence>
<name>A0A811MN60_9POAL</name>
<dbReference type="SUPFAM" id="SSF53335">
    <property type="entry name" value="S-adenosyl-L-methionine-dependent methyltransferases"/>
    <property type="match status" value="1"/>
</dbReference>
<dbReference type="AlphaFoldDB" id="A0A811MN60"/>
<reference evidence="1" key="1">
    <citation type="submission" date="2020-10" db="EMBL/GenBank/DDBJ databases">
        <authorList>
            <person name="Han B."/>
            <person name="Lu T."/>
            <person name="Zhao Q."/>
            <person name="Huang X."/>
            <person name="Zhao Y."/>
        </authorList>
    </citation>
    <scope>NUCLEOTIDE SEQUENCE</scope>
</reference>
<sequence>MMITSVCSRFLFIEVDSSEGKLFDHQPLRLNNDDYERVQQIPLKKGANFRDLKGVKVGINNTVEWDPDVPRVFLSSGKPLVPDYAMTFIKGKSAKPFGRLWWDEIVPTVVTRAEPHNQVGNAVAVPVARALGCSLGMAYMGRLDGDGPLFKLSRSFTRTPVVFSGGEDADMEQVLD</sequence>
<dbReference type="GO" id="GO:0003886">
    <property type="term" value="F:DNA (cytosine-5-)-methyltransferase activity"/>
    <property type="evidence" value="ECO:0007669"/>
    <property type="project" value="TreeGrafter"/>
</dbReference>
<dbReference type="PANTHER" id="PTHR10629:SF59">
    <property type="entry name" value="DNA (CYTOSINE-5)-METHYLTRANSFERASE CMT1"/>
    <property type="match status" value="1"/>
</dbReference>
<evidence type="ECO:0000313" key="2">
    <source>
        <dbReference type="Proteomes" id="UP000604825"/>
    </source>
</evidence>